<evidence type="ECO:0000313" key="4">
    <source>
        <dbReference type="EMBL" id="CAB5238076.1"/>
    </source>
</evidence>
<evidence type="ECO:0000313" key="2">
    <source>
        <dbReference type="EMBL" id="CAB4195075.1"/>
    </source>
</evidence>
<sequence length="85" mass="10048">MNTTPLQHPITEQDWDKDDAPTEGITEAYAWYQADVLAYKLDTLKYDLRRVITVLEERRRDNLRVIDDLLRENTALKAKLKEKSE</sequence>
<protein>
    <submittedName>
        <fullName evidence="2">Uncharacterized protein</fullName>
    </submittedName>
</protein>
<evidence type="ECO:0000313" key="1">
    <source>
        <dbReference type="EMBL" id="CAB4168243.1"/>
    </source>
</evidence>
<name>A0A6J5RRU0_9CAUD</name>
<dbReference type="EMBL" id="LR796819">
    <property type="protein sequence ID" value="CAB4168243.1"/>
    <property type="molecule type" value="Genomic_DNA"/>
</dbReference>
<proteinExistence type="predicted"/>
<reference evidence="2" key="1">
    <citation type="submission" date="2020-05" db="EMBL/GenBank/DDBJ databases">
        <authorList>
            <person name="Chiriac C."/>
            <person name="Salcher M."/>
            <person name="Ghai R."/>
            <person name="Kavagutti S V."/>
        </authorList>
    </citation>
    <scope>NUCLEOTIDE SEQUENCE</scope>
</reference>
<gene>
    <name evidence="2" type="ORF">UFOVP1276_31</name>
    <name evidence="3" type="ORF">UFOVP1403_35</name>
    <name evidence="4" type="ORF">UFOVP1507_19</name>
    <name evidence="1" type="ORF">UFOVP875_62</name>
</gene>
<organism evidence="2">
    <name type="scientific">uncultured Caudovirales phage</name>
    <dbReference type="NCBI Taxonomy" id="2100421"/>
    <lineage>
        <taxon>Viruses</taxon>
        <taxon>Duplodnaviria</taxon>
        <taxon>Heunggongvirae</taxon>
        <taxon>Uroviricota</taxon>
        <taxon>Caudoviricetes</taxon>
        <taxon>Peduoviridae</taxon>
        <taxon>Maltschvirus</taxon>
        <taxon>Maltschvirus maltsch</taxon>
    </lineage>
</organism>
<dbReference type="EMBL" id="LR797358">
    <property type="protein sequence ID" value="CAB4205163.1"/>
    <property type="molecule type" value="Genomic_DNA"/>
</dbReference>
<dbReference type="EMBL" id="LR797223">
    <property type="protein sequence ID" value="CAB4195075.1"/>
    <property type="molecule type" value="Genomic_DNA"/>
</dbReference>
<accession>A0A6J5RRU0</accession>
<dbReference type="EMBL" id="LR798457">
    <property type="protein sequence ID" value="CAB5238076.1"/>
    <property type="molecule type" value="Genomic_DNA"/>
</dbReference>
<evidence type="ECO:0000313" key="3">
    <source>
        <dbReference type="EMBL" id="CAB4205163.1"/>
    </source>
</evidence>